<feature type="transmembrane region" description="Helical" evidence="1">
    <location>
        <begin position="31"/>
        <end position="52"/>
    </location>
</feature>
<keyword evidence="1" id="KW-0472">Membrane</keyword>
<evidence type="ECO:0000313" key="4">
    <source>
        <dbReference type="WBParaSite" id="BTMF_0000296701-mRNA-1"/>
    </source>
</evidence>
<accession>A0A0R3Q9F9</accession>
<evidence type="ECO:0000313" key="2">
    <source>
        <dbReference type="EMBL" id="VDO12228.1"/>
    </source>
</evidence>
<evidence type="ECO:0000313" key="3">
    <source>
        <dbReference type="Proteomes" id="UP000280834"/>
    </source>
</evidence>
<dbReference type="AlphaFoldDB" id="A0A0R3Q9F9"/>
<sequence>MNCVKRVIIVCDVFHLQLNDCSRVHLLIRSLFLIICRYSFYFIFFSILQGLFDE</sequence>
<name>A0A0R3Q9F9_9BILA</name>
<keyword evidence="1" id="KW-0812">Transmembrane</keyword>
<dbReference type="Proteomes" id="UP000280834">
    <property type="component" value="Unassembled WGS sequence"/>
</dbReference>
<protein>
    <submittedName>
        <fullName evidence="2 4">Uncharacterized protein</fullName>
    </submittedName>
</protein>
<keyword evidence="3" id="KW-1185">Reference proteome</keyword>
<proteinExistence type="predicted"/>
<reference evidence="2 3" key="2">
    <citation type="submission" date="2018-11" db="EMBL/GenBank/DDBJ databases">
        <authorList>
            <consortium name="Pathogen Informatics"/>
        </authorList>
    </citation>
    <scope>NUCLEOTIDE SEQUENCE [LARGE SCALE GENOMIC DNA]</scope>
</reference>
<evidence type="ECO:0000256" key="1">
    <source>
        <dbReference type="SAM" id="Phobius"/>
    </source>
</evidence>
<keyword evidence="1" id="KW-1133">Transmembrane helix</keyword>
<organism evidence="4">
    <name type="scientific">Brugia timori</name>
    <dbReference type="NCBI Taxonomy" id="42155"/>
    <lineage>
        <taxon>Eukaryota</taxon>
        <taxon>Metazoa</taxon>
        <taxon>Ecdysozoa</taxon>
        <taxon>Nematoda</taxon>
        <taxon>Chromadorea</taxon>
        <taxon>Rhabditida</taxon>
        <taxon>Spirurina</taxon>
        <taxon>Spiruromorpha</taxon>
        <taxon>Filarioidea</taxon>
        <taxon>Onchocercidae</taxon>
        <taxon>Brugia</taxon>
    </lineage>
</organism>
<reference evidence="4" key="1">
    <citation type="submission" date="2017-02" db="UniProtKB">
        <authorList>
            <consortium name="WormBaseParasite"/>
        </authorList>
    </citation>
    <scope>IDENTIFICATION</scope>
</reference>
<dbReference type="WBParaSite" id="BTMF_0000296701-mRNA-1">
    <property type="protein sequence ID" value="BTMF_0000296701-mRNA-1"/>
    <property type="gene ID" value="BTMF_0000296701"/>
</dbReference>
<gene>
    <name evidence="2" type="ORF">BTMF_LOCUS2291</name>
</gene>
<dbReference type="EMBL" id="UZAG01001847">
    <property type="protein sequence ID" value="VDO12228.1"/>
    <property type="molecule type" value="Genomic_DNA"/>
</dbReference>